<evidence type="ECO:0000256" key="1">
    <source>
        <dbReference type="SAM" id="MobiDB-lite"/>
    </source>
</evidence>
<reference evidence="2 3" key="1">
    <citation type="submission" date="2020-11" db="EMBL/GenBank/DDBJ databases">
        <title>Kefir isolates.</title>
        <authorList>
            <person name="Marcisauskas S."/>
            <person name="Kim Y."/>
            <person name="Blasche S."/>
        </authorList>
    </citation>
    <scope>NUCLEOTIDE SEQUENCE [LARGE SCALE GENOMIC DNA]</scope>
    <source>
        <strain evidence="2 3">KR</strain>
    </source>
</reference>
<dbReference type="OrthoDB" id="10426741at2759"/>
<feature type="compositionally biased region" description="Basic and acidic residues" evidence="1">
    <location>
        <begin position="289"/>
        <end position="298"/>
    </location>
</feature>
<evidence type="ECO:0000313" key="2">
    <source>
        <dbReference type="EMBL" id="KAG0664960.1"/>
    </source>
</evidence>
<feature type="region of interest" description="Disordered" evidence="1">
    <location>
        <begin position="289"/>
        <end position="330"/>
    </location>
</feature>
<sequence length="360" mass="41241">MSSPEHTQAAGEQLATDFLTTVGAKVEERLRELETRKELPSDDTKLWNLMLELPTKRLQKTESLSWSYYEPLLRGLLDEHAVNFQAEDEETARAAQWNYKLVLAELDEQIQLEREEAELALSGPWNLHAMQDAFDHQYDRDRFLLRKCTLRKEFKKGFCASAHAVQELNKSIEDFVAKLSPLELFNSVCEYDLHDEKSRAAYWTVYVLLGAFPQLRPAESQLPVLAARIKEAFERKAPSNLTAGSAQTDPFPRSQAYLVLIKLAEQMHIPRGEWHDPAPASLSIREADLPHRRSRSESISRSVSQASQVDPTEVRGRREPVERRKSSGNPLAWDAWRLHTAWRSRPNSYSPPQSPNGTLR</sequence>
<name>A0A9P7B8P7_RHOMI</name>
<comment type="caution">
    <text evidence="2">The sequence shown here is derived from an EMBL/GenBank/DDBJ whole genome shotgun (WGS) entry which is preliminary data.</text>
</comment>
<feature type="compositionally biased region" description="Basic and acidic residues" evidence="1">
    <location>
        <begin position="312"/>
        <end position="325"/>
    </location>
</feature>
<protein>
    <submittedName>
        <fullName evidence="2">Uncharacterized protein</fullName>
    </submittedName>
</protein>
<gene>
    <name evidence="2" type="ORF">C6P46_000586</name>
</gene>
<dbReference type="EMBL" id="PUHQ01000011">
    <property type="protein sequence ID" value="KAG0664960.1"/>
    <property type="molecule type" value="Genomic_DNA"/>
</dbReference>
<proteinExistence type="predicted"/>
<evidence type="ECO:0000313" key="3">
    <source>
        <dbReference type="Proteomes" id="UP000777482"/>
    </source>
</evidence>
<keyword evidence="3" id="KW-1185">Reference proteome</keyword>
<dbReference type="AlphaFoldDB" id="A0A9P7B8P7"/>
<organism evidence="2 3">
    <name type="scientific">Rhodotorula mucilaginosa</name>
    <name type="common">Yeast</name>
    <name type="synonym">Rhodotorula rubra</name>
    <dbReference type="NCBI Taxonomy" id="5537"/>
    <lineage>
        <taxon>Eukaryota</taxon>
        <taxon>Fungi</taxon>
        <taxon>Dikarya</taxon>
        <taxon>Basidiomycota</taxon>
        <taxon>Pucciniomycotina</taxon>
        <taxon>Microbotryomycetes</taxon>
        <taxon>Sporidiobolales</taxon>
        <taxon>Sporidiobolaceae</taxon>
        <taxon>Rhodotorula</taxon>
    </lineage>
</organism>
<accession>A0A9P7B8P7</accession>
<dbReference type="Proteomes" id="UP000777482">
    <property type="component" value="Unassembled WGS sequence"/>
</dbReference>